<dbReference type="PROSITE" id="PS51296">
    <property type="entry name" value="RIESKE"/>
    <property type="match status" value="1"/>
</dbReference>
<dbReference type="Proteomes" id="UP000192760">
    <property type="component" value="Unassembled WGS sequence"/>
</dbReference>
<dbReference type="STRING" id="560555.BST30_18975"/>
<protein>
    <submittedName>
        <fullName evidence="9">(2Fe-2S)-binding protein</fullName>
    </submittedName>
</protein>
<dbReference type="Pfam" id="PF00848">
    <property type="entry name" value="Ring_hydroxyl_A"/>
    <property type="match status" value="1"/>
</dbReference>
<dbReference type="InterPro" id="IPR036922">
    <property type="entry name" value="Rieske_2Fe-2S_sf"/>
</dbReference>
<sequence>MTTIQRRPGGGVKHPPFAVSNPNFVPRERYFDRDFFELEKEKLWPKVWQMACRLEEIPDAGDYTEYEICDQSILLVRQADMSVKALYNACRHRATELCKGSGRLPGGQIVCPFHGWRWNLDGSNSFVYAADGFARETMQPNDIRLQECRSEIWAGCVWINMDPDAPPLLDALSSIAPTLDAVGFGNMRVYWWKETILNANWKVAQEAFHEGWHVMATHPQLTMGMGEDWPFDNVEYTAFPGGHGRFRGRMATDKGGVAQGRGPDAFLARSRTLWEGQDAMVLERDLRVFEGMLNKVREGEDFPTKAIAALFDYADGAGIPMSKEPEGISMWGGQAFVFPNFFVLPQYANALSYRVRPYNNDPEWCRFEVWSLTTYPETAQIGRARLKGRYAQDDVDNWGLIPRQDFSNIERQQRGLHSRSFQAMRLAADLEPAISNMHQELDRYLGA</sequence>
<accession>A0A1X0FM25</accession>
<evidence type="ECO:0000259" key="7">
    <source>
        <dbReference type="PROSITE" id="PS51296"/>
    </source>
</evidence>
<evidence type="ECO:0000256" key="3">
    <source>
        <dbReference type="ARBA" id="ARBA00022723"/>
    </source>
</evidence>
<evidence type="ECO:0000256" key="2">
    <source>
        <dbReference type="ARBA" id="ARBA00022714"/>
    </source>
</evidence>
<gene>
    <name evidence="9" type="ORF">BST30_18975</name>
    <name evidence="8" type="ORF">MMAN_22150</name>
</gene>
<keyword evidence="6" id="KW-0411">Iron-sulfur</keyword>
<reference evidence="8" key="3">
    <citation type="submission" date="2020-02" db="EMBL/GenBank/DDBJ databases">
        <authorList>
            <person name="Matsumoto Y."/>
            <person name="Kinjo T."/>
            <person name="Motooka D."/>
            <person name="Nabeya D."/>
            <person name="Jung N."/>
            <person name="Uechi K."/>
            <person name="Horii T."/>
            <person name="Iida T."/>
            <person name="Fujita J."/>
            <person name="Nakamura S."/>
        </authorList>
    </citation>
    <scope>NUCLEOTIDE SEQUENCE</scope>
    <source>
        <strain evidence="8">JCM 18113</strain>
    </source>
</reference>
<keyword evidence="2" id="KW-0001">2Fe-2S</keyword>
<keyword evidence="3" id="KW-0479">Metal-binding</keyword>
<keyword evidence="4" id="KW-0560">Oxidoreductase</keyword>
<keyword evidence="5" id="KW-0408">Iron</keyword>
<dbReference type="RefSeq" id="WP_083097060.1">
    <property type="nucleotide sequence ID" value="NZ_AP022590.1"/>
</dbReference>
<dbReference type="InterPro" id="IPR001663">
    <property type="entry name" value="Rng_hydr_dOase-A"/>
</dbReference>
<evidence type="ECO:0000256" key="5">
    <source>
        <dbReference type="ARBA" id="ARBA00023004"/>
    </source>
</evidence>
<dbReference type="GO" id="GO:0004497">
    <property type="term" value="F:monooxygenase activity"/>
    <property type="evidence" value="ECO:0007669"/>
    <property type="project" value="UniProtKB-ARBA"/>
</dbReference>
<evidence type="ECO:0000313" key="9">
    <source>
        <dbReference type="EMBL" id="ORB02806.1"/>
    </source>
</evidence>
<dbReference type="Gene3D" id="3.90.380.10">
    <property type="entry name" value="Naphthalene 1,2-dioxygenase Alpha Subunit, Chain A, domain 1"/>
    <property type="match status" value="1"/>
</dbReference>
<reference evidence="8 11" key="2">
    <citation type="journal article" date="2019" name="Emerg. Microbes Infect.">
        <title>Comprehensive subspecies identification of 175 nontuberculous mycobacteria species based on 7547 genomic profiles.</title>
        <authorList>
            <person name="Matsumoto Y."/>
            <person name="Kinjo T."/>
            <person name="Motooka D."/>
            <person name="Nabeya D."/>
            <person name="Jung N."/>
            <person name="Uechi K."/>
            <person name="Horii T."/>
            <person name="Iida T."/>
            <person name="Fujita J."/>
            <person name="Nakamura S."/>
        </authorList>
    </citation>
    <scope>NUCLEOTIDE SEQUENCE [LARGE SCALE GENOMIC DNA]</scope>
    <source>
        <strain evidence="8 11">JCM 18113</strain>
    </source>
</reference>
<organism evidence="9 10">
    <name type="scientific">Mycobacterium mantenii</name>
    <dbReference type="NCBI Taxonomy" id="560555"/>
    <lineage>
        <taxon>Bacteria</taxon>
        <taxon>Bacillati</taxon>
        <taxon>Actinomycetota</taxon>
        <taxon>Actinomycetes</taxon>
        <taxon>Mycobacteriales</taxon>
        <taxon>Mycobacteriaceae</taxon>
        <taxon>Mycobacterium</taxon>
        <taxon>Mycobacterium avium complex (MAC)</taxon>
    </lineage>
</organism>
<proteinExistence type="predicted"/>
<evidence type="ECO:0000256" key="4">
    <source>
        <dbReference type="ARBA" id="ARBA00023002"/>
    </source>
</evidence>
<dbReference type="InterPro" id="IPR017941">
    <property type="entry name" value="Rieske_2Fe-2S"/>
</dbReference>
<dbReference type="CDD" id="cd03469">
    <property type="entry name" value="Rieske_RO_Alpha_N"/>
    <property type="match status" value="1"/>
</dbReference>
<dbReference type="GO" id="GO:0016705">
    <property type="term" value="F:oxidoreductase activity, acting on paired donors, with incorporation or reduction of molecular oxygen"/>
    <property type="evidence" value="ECO:0007669"/>
    <property type="project" value="UniProtKB-ARBA"/>
</dbReference>
<evidence type="ECO:0000313" key="8">
    <source>
        <dbReference type="EMBL" id="BBY38081.1"/>
    </source>
</evidence>
<evidence type="ECO:0000313" key="11">
    <source>
        <dbReference type="Proteomes" id="UP000465812"/>
    </source>
</evidence>
<dbReference type="GO" id="GO:0051537">
    <property type="term" value="F:2 iron, 2 sulfur cluster binding"/>
    <property type="evidence" value="ECO:0007669"/>
    <property type="project" value="UniProtKB-KW"/>
</dbReference>
<dbReference type="Proteomes" id="UP000465812">
    <property type="component" value="Chromosome"/>
</dbReference>
<evidence type="ECO:0000313" key="10">
    <source>
        <dbReference type="Proteomes" id="UP000192760"/>
    </source>
</evidence>
<dbReference type="PRINTS" id="PR00090">
    <property type="entry name" value="RNGDIOXGNASE"/>
</dbReference>
<name>A0A1X0FM25_MYCNT</name>
<reference evidence="9 10" key="1">
    <citation type="submission" date="2017-02" db="EMBL/GenBank/DDBJ databases">
        <title>The new phylogeny of genus Mycobacterium.</title>
        <authorList>
            <person name="Tortoli E."/>
            <person name="Trovato A."/>
            <person name="Cirillo D.M."/>
        </authorList>
    </citation>
    <scope>NUCLEOTIDE SEQUENCE [LARGE SCALE GENOMIC DNA]</scope>
    <source>
        <strain evidence="9 10">DSM 45255</strain>
    </source>
</reference>
<dbReference type="PANTHER" id="PTHR43756:SF5">
    <property type="entry name" value="CHOLINE MONOOXYGENASE, CHLOROPLASTIC"/>
    <property type="match status" value="1"/>
</dbReference>
<dbReference type="AlphaFoldDB" id="A0A1X0FM25"/>
<dbReference type="PANTHER" id="PTHR43756">
    <property type="entry name" value="CHOLINE MONOOXYGENASE, CHLOROPLASTIC"/>
    <property type="match status" value="1"/>
</dbReference>
<keyword evidence="11" id="KW-1185">Reference proteome</keyword>
<dbReference type="SUPFAM" id="SSF55961">
    <property type="entry name" value="Bet v1-like"/>
    <property type="match status" value="1"/>
</dbReference>
<comment type="cofactor">
    <cofactor evidence="1">
        <name>Fe cation</name>
        <dbReference type="ChEBI" id="CHEBI:24875"/>
    </cofactor>
</comment>
<dbReference type="CDD" id="cd08882">
    <property type="entry name" value="RHO_alpha_C_MupW-like"/>
    <property type="match status" value="1"/>
</dbReference>
<evidence type="ECO:0000256" key="1">
    <source>
        <dbReference type="ARBA" id="ARBA00001962"/>
    </source>
</evidence>
<dbReference type="Gene3D" id="2.102.10.10">
    <property type="entry name" value="Rieske [2Fe-2S] iron-sulphur domain"/>
    <property type="match status" value="1"/>
</dbReference>
<evidence type="ECO:0000256" key="6">
    <source>
        <dbReference type="ARBA" id="ARBA00023014"/>
    </source>
</evidence>
<feature type="domain" description="Rieske" evidence="7">
    <location>
        <begin position="48"/>
        <end position="159"/>
    </location>
</feature>
<dbReference type="EMBL" id="MVHW01000024">
    <property type="protein sequence ID" value="ORB02806.1"/>
    <property type="molecule type" value="Genomic_DNA"/>
</dbReference>
<dbReference type="EMBL" id="AP022590">
    <property type="protein sequence ID" value="BBY38081.1"/>
    <property type="molecule type" value="Genomic_DNA"/>
</dbReference>
<dbReference type="InterPro" id="IPR015879">
    <property type="entry name" value="Ring_hydroxy_dOase_asu_C_dom"/>
</dbReference>
<dbReference type="GO" id="GO:0005506">
    <property type="term" value="F:iron ion binding"/>
    <property type="evidence" value="ECO:0007669"/>
    <property type="project" value="InterPro"/>
</dbReference>
<dbReference type="Pfam" id="PF00355">
    <property type="entry name" value="Rieske"/>
    <property type="match status" value="1"/>
</dbReference>
<dbReference type="SUPFAM" id="SSF50022">
    <property type="entry name" value="ISP domain"/>
    <property type="match status" value="1"/>
</dbReference>